<evidence type="ECO:0000313" key="1">
    <source>
        <dbReference type="EMBL" id="MCC9293803.1"/>
    </source>
</evidence>
<comment type="caution">
    <text evidence="1">The sequence shown here is derived from an EMBL/GenBank/DDBJ whole genome shotgun (WGS) entry which is preliminary data.</text>
</comment>
<reference evidence="1" key="1">
    <citation type="submission" date="2021-11" db="EMBL/GenBank/DDBJ databases">
        <authorList>
            <person name="Qingchun L."/>
            <person name="Dong Z."/>
            <person name="Zongwei Q."/>
            <person name="Jia Z."/>
            <person name="Duotao L."/>
        </authorList>
    </citation>
    <scope>NUCLEOTIDE SEQUENCE</scope>
    <source>
        <strain evidence="1">WLY-B-L2</strain>
    </source>
</reference>
<dbReference type="EMBL" id="JAJJPB010000002">
    <property type="protein sequence ID" value="MCC9293803.1"/>
    <property type="molecule type" value="Genomic_DNA"/>
</dbReference>
<keyword evidence="2" id="KW-1185">Reference proteome</keyword>
<gene>
    <name evidence="1" type="ORF">LN736_02825</name>
</gene>
<sequence>MFQYIKSKKNNNIKLILKDLDRDINIPEDASLRMSYKQKRDIEKLEFKIYWPQRKEYKIDANQK</sequence>
<evidence type="ECO:0000313" key="2">
    <source>
        <dbReference type="Proteomes" id="UP001165422"/>
    </source>
</evidence>
<proteinExistence type="predicted"/>
<organism evidence="1 2">
    <name type="scientific">Clostridium aromativorans</name>
    <dbReference type="NCBI Taxonomy" id="2836848"/>
    <lineage>
        <taxon>Bacteria</taxon>
        <taxon>Bacillati</taxon>
        <taxon>Bacillota</taxon>
        <taxon>Clostridia</taxon>
        <taxon>Eubacteriales</taxon>
        <taxon>Clostridiaceae</taxon>
        <taxon>Clostridium</taxon>
    </lineage>
</organism>
<name>A0ABS8N1Z4_9CLOT</name>
<dbReference type="RefSeq" id="WP_179977009.1">
    <property type="nucleotide sequence ID" value="NZ_JAJJPB010000002.1"/>
</dbReference>
<protein>
    <submittedName>
        <fullName evidence="1">Uncharacterized protein</fullName>
    </submittedName>
</protein>
<accession>A0ABS8N1Z4</accession>
<dbReference type="Proteomes" id="UP001165422">
    <property type="component" value="Unassembled WGS sequence"/>
</dbReference>